<dbReference type="InterPro" id="IPR018547">
    <property type="entry name" value="AbiEi_C"/>
</dbReference>
<dbReference type="STRING" id="504797.SAMN05421678_103175"/>
<proteinExistence type="predicted"/>
<evidence type="ECO:0000313" key="3">
    <source>
        <dbReference type="EMBL" id="SFF97882.1"/>
    </source>
</evidence>
<feature type="domain" description="AbiEi antitoxin C-terminal" evidence="1">
    <location>
        <begin position="79"/>
        <end position="205"/>
    </location>
</feature>
<dbReference type="Proteomes" id="UP000199052">
    <property type="component" value="Unassembled WGS sequence"/>
</dbReference>
<sequence>MSARHPGLPFDVARAPLRTVRPRDAAYSNPRKELARLETQGLLHRVAEGFYTVVPQNRVGSEWLPTLEGAAAGIGAAEFGTGNYALMSLTAARLHNAIPRAIATATIAAPRRRQSLRLTDREATVRFLVRDIAVLQVELMQTDLGDCLVTTPEQTVLDLAHLPGIGAAEGEAMAAIQTLMPRCDWDQMAEIASTQRLGRALERVRRMAS</sequence>
<gene>
    <name evidence="2" type="ORF">FHR37_004571</name>
    <name evidence="3" type="ORF">SAMN05421678_103175</name>
</gene>
<reference evidence="3 4" key="1">
    <citation type="submission" date="2016-10" db="EMBL/GenBank/DDBJ databases">
        <authorList>
            <person name="de Groot N.N."/>
        </authorList>
    </citation>
    <scope>NUCLEOTIDE SEQUENCE [LARGE SCALE GENOMIC DNA]</scope>
    <source>
        <strain evidence="3 4">CPCC 202808</strain>
    </source>
</reference>
<organism evidence="3 4">
    <name type="scientific">Actinopolymorpha cephalotaxi</name>
    <dbReference type="NCBI Taxonomy" id="504797"/>
    <lineage>
        <taxon>Bacteria</taxon>
        <taxon>Bacillati</taxon>
        <taxon>Actinomycetota</taxon>
        <taxon>Actinomycetes</taxon>
        <taxon>Propionibacteriales</taxon>
        <taxon>Actinopolymorphaceae</taxon>
        <taxon>Actinopolymorpha</taxon>
    </lineage>
</organism>
<dbReference type="Proteomes" id="UP000533017">
    <property type="component" value="Unassembled WGS sequence"/>
</dbReference>
<dbReference type="EMBL" id="FOOI01000003">
    <property type="protein sequence ID" value="SFF97882.1"/>
    <property type="molecule type" value="Genomic_DNA"/>
</dbReference>
<evidence type="ECO:0000313" key="4">
    <source>
        <dbReference type="Proteomes" id="UP000199052"/>
    </source>
</evidence>
<dbReference type="OrthoDB" id="5055735at2"/>
<name>A0A1I2N2A1_9ACTN</name>
<evidence type="ECO:0000313" key="2">
    <source>
        <dbReference type="EMBL" id="NYH85720.1"/>
    </source>
</evidence>
<dbReference type="AlphaFoldDB" id="A0A1I2N2A1"/>
<reference evidence="2 5" key="2">
    <citation type="submission" date="2020-07" db="EMBL/GenBank/DDBJ databases">
        <title>Sequencing the genomes of 1000 actinobacteria strains.</title>
        <authorList>
            <person name="Klenk H.-P."/>
        </authorList>
    </citation>
    <scope>NUCLEOTIDE SEQUENCE [LARGE SCALE GENOMIC DNA]</scope>
    <source>
        <strain evidence="2 5">DSM 45117</strain>
    </source>
</reference>
<dbReference type="EMBL" id="JACBZA010000001">
    <property type="protein sequence ID" value="NYH85720.1"/>
    <property type="molecule type" value="Genomic_DNA"/>
</dbReference>
<accession>A0A1I2N2A1</accession>
<keyword evidence="5" id="KW-1185">Reference proteome</keyword>
<protein>
    <submittedName>
        <fullName evidence="2">Transcriptional regulator of viral defense system</fullName>
    </submittedName>
    <submittedName>
        <fullName evidence="3">Transcriptional regulator, AbiEi antitoxin, Type IV TA system</fullName>
    </submittedName>
</protein>
<evidence type="ECO:0000313" key="5">
    <source>
        <dbReference type="Proteomes" id="UP000533017"/>
    </source>
</evidence>
<evidence type="ECO:0000259" key="1">
    <source>
        <dbReference type="Pfam" id="PF09407"/>
    </source>
</evidence>
<dbReference type="Pfam" id="PF09407">
    <property type="entry name" value="AbiEi_1"/>
    <property type="match status" value="1"/>
</dbReference>
<dbReference type="RefSeq" id="WP_092882173.1">
    <property type="nucleotide sequence ID" value="NZ_FOOI01000003.1"/>
</dbReference>